<gene>
    <name evidence="10" type="ORF">X975_06130</name>
</gene>
<dbReference type="AlphaFoldDB" id="A0A087TBD6"/>
<reference evidence="10 11" key="1">
    <citation type="submission" date="2013-11" db="EMBL/GenBank/DDBJ databases">
        <title>Genome sequencing of Stegodyphus mimosarum.</title>
        <authorList>
            <person name="Bechsgaard J."/>
        </authorList>
    </citation>
    <scope>NUCLEOTIDE SEQUENCE [LARGE SCALE GENOMIC DNA]</scope>
</reference>
<accession>A0A087TBD6</accession>
<dbReference type="PROSITE" id="PS50240">
    <property type="entry name" value="TRYPSIN_DOM"/>
    <property type="match status" value="1"/>
</dbReference>
<evidence type="ECO:0000256" key="4">
    <source>
        <dbReference type="ARBA" id="ARBA00022729"/>
    </source>
</evidence>
<evidence type="ECO:0000259" key="9">
    <source>
        <dbReference type="PROSITE" id="PS50240"/>
    </source>
</evidence>
<dbReference type="OrthoDB" id="6429445at2759"/>
<dbReference type="GO" id="GO:0006508">
    <property type="term" value="P:proteolysis"/>
    <property type="evidence" value="ECO:0007669"/>
    <property type="project" value="UniProtKB-KW"/>
</dbReference>
<dbReference type="InterPro" id="IPR043504">
    <property type="entry name" value="Peptidase_S1_PA_chymotrypsin"/>
</dbReference>
<evidence type="ECO:0000313" key="10">
    <source>
        <dbReference type="EMBL" id="KFM62425.1"/>
    </source>
</evidence>
<keyword evidence="2" id="KW-0964">Secreted</keyword>
<dbReference type="Pfam" id="PF00089">
    <property type="entry name" value="Trypsin"/>
    <property type="match status" value="1"/>
</dbReference>
<evidence type="ECO:0000256" key="1">
    <source>
        <dbReference type="ARBA" id="ARBA00004613"/>
    </source>
</evidence>
<feature type="non-terminal residue" evidence="10">
    <location>
        <position position="99"/>
    </location>
</feature>
<dbReference type="InterPro" id="IPR009003">
    <property type="entry name" value="Peptidase_S1_PA"/>
</dbReference>
<dbReference type="EMBL" id="KK114437">
    <property type="protein sequence ID" value="KFM62425.1"/>
    <property type="molecule type" value="Genomic_DNA"/>
</dbReference>
<dbReference type="GO" id="GO:0004252">
    <property type="term" value="F:serine-type endopeptidase activity"/>
    <property type="evidence" value="ECO:0007669"/>
    <property type="project" value="InterPro"/>
</dbReference>
<dbReference type="Gene3D" id="2.40.10.10">
    <property type="entry name" value="Trypsin-like serine proteases"/>
    <property type="match status" value="1"/>
</dbReference>
<keyword evidence="3" id="KW-0645">Protease</keyword>
<evidence type="ECO:0000256" key="3">
    <source>
        <dbReference type="ARBA" id="ARBA00022670"/>
    </source>
</evidence>
<organism evidence="10 11">
    <name type="scientific">Stegodyphus mimosarum</name>
    <name type="common">African social velvet spider</name>
    <dbReference type="NCBI Taxonomy" id="407821"/>
    <lineage>
        <taxon>Eukaryota</taxon>
        <taxon>Metazoa</taxon>
        <taxon>Ecdysozoa</taxon>
        <taxon>Arthropoda</taxon>
        <taxon>Chelicerata</taxon>
        <taxon>Arachnida</taxon>
        <taxon>Araneae</taxon>
        <taxon>Araneomorphae</taxon>
        <taxon>Entelegynae</taxon>
        <taxon>Eresoidea</taxon>
        <taxon>Eresidae</taxon>
        <taxon>Stegodyphus</taxon>
    </lineage>
</organism>
<name>A0A087TBD6_STEMI</name>
<keyword evidence="7" id="KW-1015">Disulfide bond</keyword>
<dbReference type="GO" id="GO:0005615">
    <property type="term" value="C:extracellular space"/>
    <property type="evidence" value="ECO:0007669"/>
    <property type="project" value="TreeGrafter"/>
</dbReference>
<keyword evidence="11" id="KW-1185">Reference proteome</keyword>
<keyword evidence="5" id="KW-0378">Hydrolase</keyword>
<dbReference type="Proteomes" id="UP000054359">
    <property type="component" value="Unassembled WGS sequence"/>
</dbReference>
<evidence type="ECO:0000313" key="11">
    <source>
        <dbReference type="Proteomes" id="UP000054359"/>
    </source>
</evidence>
<dbReference type="PANTHER" id="PTHR24264:SF54">
    <property type="entry name" value="PEPTIDASE S1 DOMAIN-CONTAINING PROTEIN"/>
    <property type="match status" value="1"/>
</dbReference>
<evidence type="ECO:0000256" key="8">
    <source>
        <dbReference type="ARBA" id="ARBA00023180"/>
    </source>
</evidence>
<dbReference type="PROSITE" id="PS00135">
    <property type="entry name" value="TRYPSIN_SER"/>
    <property type="match status" value="1"/>
</dbReference>
<dbReference type="InterPro" id="IPR050127">
    <property type="entry name" value="Serine_Proteases_S1"/>
</dbReference>
<evidence type="ECO:0000256" key="6">
    <source>
        <dbReference type="ARBA" id="ARBA00022825"/>
    </source>
</evidence>
<dbReference type="InterPro" id="IPR033116">
    <property type="entry name" value="TRYPSIN_SER"/>
</dbReference>
<dbReference type="InterPro" id="IPR001254">
    <property type="entry name" value="Trypsin_dom"/>
</dbReference>
<proteinExistence type="predicted"/>
<comment type="subcellular location">
    <subcellularLocation>
        <location evidence="1">Secreted</location>
    </subcellularLocation>
</comment>
<sequence length="99" mass="10758">MANLPVLSNDACMNAYANQNLPVQIRSGMFCAGFEEGRSSACTGDSGSPMVFYDGRSTRYIIEGLVSFGVSGQCGLPGRYTVFTRVSEFLPWIIRQMAS</sequence>
<dbReference type="STRING" id="407821.A0A087TBD6"/>
<feature type="domain" description="Peptidase S1" evidence="9">
    <location>
        <begin position="1"/>
        <end position="98"/>
    </location>
</feature>
<dbReference type="OMA" id="CMNAYAN"/>
<protein>
    <submittedName>
        <fullName evidence="10">Limulus clotting factor C</fullName>
    </submittedName>
</protein>
<evidence type="ECO:0000256" key="2">
    <source>
        <dbReference type="ARBA" id="ARBA00022525"/>
    </source>
</evidence>
<keyword evidence="6" id="KW-0720">Serine protease</keyword>
<keyword evidence="4" id="KW-0732">Signal</keyword>
<dbReference type="FunFam" id="2.40.10.10:FF:000054">
    <property type="entry name" value="Complement C1r subcomponent"/>
    <property type="match status" value="1"/>
</dbReference>
<evidence type="ECO:0000256" key="5">
    <source>
        <dbReference type="ARBA" id="ARBA00022801"/>
    </source>
</evidence>
<keyword evidence="8" id="KW-0325">Glycoprotein</keyword>
<dbReference type="PANTHER" id="PTHR24264">
    <property type="entry name" value="TRYPSIN-RELATED"/>
    <property type="match status" value="1"/>
</dbReference>
<dbReference type="SUPFAM" id="SSF50494">
    <property type="entry name" value="Trypsin-like serine proteases"/>
    <property type="match status" value="1"/>
</dbReference>
<evidence type="ECO:0000256" key="7">
    <source>
        <dbReference type="ARBA" id="ARBA00023157"/>
    </source>
</evidence>